<dbReference type="EMBL" id="LKAM01000014">
    <property type="protein sequence ID" value="KUM46049.1"/>
    <property type="molecule type" value="Genomic_DNA"/>
</dbReference>
<keyword evidence="1" id="KW-0496">Mitochondrion</keyword>
<comment type="caution">
    <text evidence="1">The sequence shown here is derived from an EMBL/GenBank/DDBJ whole genome shotgun (WGS) entry which is preliminary data.</text>
</comment>
<protein>
    <submittedName>
        <fullName evidence="1">Uncharacterized protein</fullName>
    </submittedName>
</protein>
<sequence>MEKQESNSVVQLLDNLPLSKLASSDLSSDRPTNSNNCSWKYYSGGEWPASDANRIDNRISFMDGQVSSTSSPYPPINSLLSFSTR</sequence>
<evidence type="ECO:0000313" key="1">
    <source>
        <dbReference type="EMBL" id="KUM46049.1"/>
    </source>
</evidence>
<geneLocation type="mitochondrion" evidence="1"/>
<accession>A0A101LVD1</accession>
<gene>
    <name evidence="1" type="ORF">ABT39_MTgene2152</name>
</gene>
<dbReference type="AlphaFoldDB" id="A0A101LVD1"/>
<reference evidence="1" key="1">
    <citation type="journal article" date="2015" name="Genome Biol. Evol.">
        <title>Organellar Genomes of White Spruce (Picea glauca): Assembly and Annotation.</title>
        <authorList>
            <person name="Jackman S.D."/>
            <person name="Warren R.L."/>
            <person name="Gibb E.A."/>
            <person name="Vandervalk B.P."/>
            <person name="Mohamadi H."/>
            <person name="Chu J."/>
            <person name="Raymond A."/>
            <person name="Pleasance S."/>
            <person name="Coope R."/>
            <person name="Wildung M.R."/>
            <person name="Ritland C.E."/>
            <person name="Bousquet J."/>
            <person name="Jones S.J."/>
            <person name="Bohlmann J."/>
            <person name="Birol I."/>
        </authorList>
    </citation>
    <scope>NUCLEOTIDE SEQUENCE [LARGE SCALE GENOMIC DNA]</scope>
    <source>
        <tissue evidence="1">Flushing bud</tissue>
    </source>
</reference>
<organism evidence="1">
    <name type="scientific">Picea glauca</name>
    <name type="common">White spruce</name>
    <name type="synonym">Pinus glauca</name>
    <dbReference type="NCBI Taxonomy" id="3330"/>
    <lineage>
        <taxon>Eukaryota</taxon>
        <taxon>Viridiplantae</taxon>
        <taxon>Streptophyta</taxon>
        <taxon>Embryophyta</taxon>
        <taxon>Tracheophyta</taxon>
        <taxon>Spermatophyta</taxon>
        <taxon>Pinopsida</taxon>
        <taxon>Pinidae</taxon>
        <taxon>Conifers I</taxon>
        <taxon>Pinales</taxon>
        <taxon>Pinaceae</taxon>
        <taxon>Picea</taxon>
    </lineage>
</organism>
<name>A0A101LVD1_PICGL</name>
<proteinExistence type="predicted"/>